<dbReference type="RefSeq" id="WP_068846557.1">
    <property type="nucleotide sequence ID" value="NZ_LYDR01000039.1"/>
</dbReference>
<dbReference type="STRING" id="1841610.A6X21_04895"/>
<dbReference type="AlphaFoldDB" id="A0A1C3EP08"/>
<dbReference type="Gene3D" id="3.30.160.100">
    <property type="entry name" value="Ribosome hibernation promotion factor-like"/>
    <property type="match status" value="1"/>
</dbReference>
<dbReference type="EMBL" id="LYDR01000039">
    <property type="protein sequence ID" value="ODA34977.1"/>
    <property type="molecule type" value="Genomic_DNA"/>
</dbReference>
<dbReference type="NCBIfam" id="TIGR00741">
    <property type="entry name" value="yfiA"/>
    <property type="match status" value="1"/>
</dbReference>
<dbReference type="InterPro" id="IPR036567">
    <property type="entry name" value="RHF-like"/>
</dbReference>
<evidence type="ECO:0000313" key="3">
    <source>
        <dbReference type="Proteomes" id="UP000094828"/>
    </source>
</evidence>
<organism evidence="2 3">
    <name type="scientific">Planctopirus hydrillae</name>
    <dbReference type="NCBI Taxonomy" id="1841610"/>
    <lineage>
        <taxon>Bacteria</taxon>
        <taxon>Pseudomonadati</taxon>
        <taxon>Planctomycetota</taxon>
        <taxon>Planctomycetia</taxon>
        <taxon>Planctomycetales</taxon>
        <taxon>Planctomycetaceae</taxon>
        <taxon>Planctopirus</taxon>
    </lineage>
</organism>
<name>A0A1C3EP08_9PLAN</name>
<evidence type="ECO:0000256" key="1">
    <source>
        <dbReference type="SAM" id="MobiDB-lite"/>
    </source>
</evidence>
<protein>
    <submittedName>
        <fullName evidence="2">Ribosomal subunit interface protein</fullName>
    </submittedName>
</protein>
<keyword evidence="3" id="KW-1185">Reference proteome</keyword>
<comment type="caution">
    <text evidence="2">The sequence shown here is derived from an EMBL/GenBank/DDBJ whole genome shotgun (WGS) entry which is preliminary data.</text>
</comment>
<evidence type="ECO:0000313" key="2">
    <source>
        <dbReference type="EMBL" id="ODA34977.1"/>
    </source>
</evidence>
<dbReference type="SUPFAM" id="SSF69754">
    <property type="entry name" value="Ribosome binding protein Y (YfiA homologue)"/>
    <property type="match status" value="1"/>
</dbReference>
<dbReference type="InterPro" id="IPR003489">
    <property type="entry name" value="RHF/RaiA"/>
</dbReference>
<gene>
    <name evidence="2" type="ORF">A6X21_04895</name>
</gene>
<dbReference type="OrthoDB" id="276526at2"/>
<sequence>MQIAITTRHGSISPEAQELIREKSEKLLTYFARVTSINVTVSFEHHRATVEILVDAEHKHDFVATDTGDDVIAVFHAALHKMEQQIHKYKEKVQDHKGGPTAADVAMLPADGEK</sequence>
<reference evidence="2 3" key="1">
    <citation type="submission" date="2016-05" db="EMBL/GenBank/DDBJ databases">
        <title>Genomic and physiological characterization of Planctopirus sp. isolated from fresh water lake.</title>
        <authorList>
            <person name="Subhash Y."/>
            <person name="Ramana C."/>
        </authorList>
    </citation>
    <scope>NUCLEOTIDE SEQUENCE [LARGE SCALE GENOMIC DNA]</scope>
    <source>
        <strain evidence="2 3">JC280</strain>
    </source>
</reference>
<dbReference type="Proteomes" id="UP000094828">
    <property type="component" value="Unassembled WGS sequence"/>
</dbReference>
<accession>A0A1C3EP08</accession>
<dbReference type="Pfam" id="PF02482">
    <property type="entry name" value="Ribosomal_S30AE"/>
    <property type="match status" value="1"/>
</dbReference>
<proteinExistence type="predicted"/>
<feature type="region of interest" description="Disordered" evidence="1">
    <location>
        <begin position="92"/>
        <end position="114"/>
    </location>
</feature>